<comment type="caution">
    <text evidence="2">The sequence shown here is derived from an EMBL/GenBank/DDBJ whole genome shotgun (WGS) entry which is preliminary data.</text>
</comment>
<dbReference type="EMBL" id="VLLP01000001">
    <property type="protein sequence ID" value="TWJ31973.1"/>
    <property type="molecule type" value="Genomic_DNA"/>
</dbReference>
<organism evidence="2 3">
    <name type="scientific">Micromonospora sagamiensis</name>
    <dbReference type="NCBI Taxonomy" id="47875"/>
    <lineage>
        <taxon>Bacteria</taxon>
        <taxon>Bacillati</taxon>
        <taxon>Actinomycetota</taxon>
        <taxon>Actinomycetes</taxon>
        <taxon>Micromonosporales</taxon>
        <taxon>Micromonosporaceae</taxon>
        <taxon>Micromonospora</taxon>
    </lineage>
</organism>
<evidence type="ECO:0000313" key="2">
    <source>
        <dbReference type="EMBL" id="TWJ31973.1"/>
    </source>
</evidence>
<evidence type="ECO:0000313" key="3">
    <source>
        <dbReference type="Proteomes" id="UP000319728"/>
    </source>
</evidence>
<protein>
    <recommendedName>
        <fullName evidence="4">Peptidase inhibitor family I36</fullName>
    </recommendedName>
</protein>
<dbReference type="OrthoDB" id="4315969at2"/>
<keyword evidence="3" id="KW-1185">Reference proteome</keyword>
<accession>A0A562WNQ5</accession>
<keyword evidence="1" id="KW-0732">Signal</keyword>
<name>A0A562WNQ5_9ACTN</name>
<dbReference type="RefSeq" id="WP_145821126.1">
    <property type="nucleotide sequence ID" value="NZ_AP023438.1"/>
</dbReference>
<gene>
    <name evidence="2" type="ORF">JD81_05539</name>
</gene>
<dbReference type="Proteomes" id="UP000319728">
    <property type="component" value="Unassembled WGS sequence"/>
</dbReference>
<dbReference type="AlphaFoldDB" id="A0A562WNQ5"/>
<evidence type="ECO:0000256" key="1">
    <source>
        <dbReference type="SAM" id="SignalP"/>
    </source>
</evidence>
<feature type="chain" id="PRO_5039719051" description="Peptidase inhibitor family I36" evidence="1">
    <location>
        <begin position="25"/>
        <end position="140"/>
    </location>
</feature>
<feature type="signal peptide" evidence="1">
    <location>
        <begin position="1"/>
        <end position="24"/>
    </location>
</feature>
<evidence type="ECO:0008006" key="4">
    <source>
        <dbReference type="Google" id="ProtNLM"/>
    </source>
</evidence>
<reference evidence="2 3" key="1">
    <citation type="submission" date="2019-07" db="EMBL/GenBank/DDBJ databases">
        <title>R&amp;d 2014.</title>
        <authorList>
            <person name="Klenk H.-P."/>
        </authorList>
    </citation>
    <scope>NUCLEOTIDE SEQUENCE [LARGE SCALE GENOMIC DNA]</scope>
    <source>
        <strain evidence="2 3">DSM 43912</strain>
    </source>
</reference>
<proteinExistence type="predicted"/>
<sequence length="140" mass="14328">MRKPKIARALMATALLTSAVTVGAAGPSHASGTGPVSGTGPGIAACYDTAKSVTFFTGSGNAFWPAWGTYATTTSACADINIKPAVTSSFKVCFERTGSCNAFKSAPAGQWTVIASGVLDNTKFYIQRNSTSSVSAQLAY</sequence>